<name>X1BZD1_9ZZZZ</name>
<feature type="non-terminal residue" evidence="1">
    <location>
        <position position="1"/>
    </location>
</feature>
<dbReference type="EMBL" id="BART01028111">
    <property type="protein sequence ID" value="GAH01216.1"/>
    <property type="molecule type" value="Genomic_DNA"/>
</dbReference>
<gene>
    <name evidence="1" type="ORF">S01H4_49652</name>
</gene>
<organism evidence="1">
    <name type="scientific">marine sediment metagenome</name>
    <dbReference type="NCBI Taxonomy" id="412755"/>
    <lineage>
        <taxon>unclassified sequences</taxon>
        <taxon>metagenomes</taxon>
        <taxon>ecological metagenomes</taxon>
    </lineage>
</organism>
<proteinExistence type="predicted"/>
<reference evidence="1" key="1">
    <citation type="journal article" date="2014" name="Front. Microbiol.">
        <title>High frequency of phylogenetically diverse reductive dehalogenase-homologous genes in deep subseafloor sedimentary metagenomes.</title>
        <authorList>
            <person name="Kawai M."/>
            <person name="Futagami T."/>
            <person name="Toyoda A."/>
            <person name="Takaki Y."/>
            <person name="Nishi S."/>
            <person name="Hori S."/>
            <person name="Arai W."/>
            <person name="Tsubouchi T."/>
            <person name="Morono Y."/>
            <person name="Uchiyama I."/>
            <person name="Ito T."/>
            <person name="Fujiyama A."/>
            <person name="Inagaki F."/>
            <person name="Takami H."/>
        </authorList>
    </citation>
    <scope>NUCLEOTIDE SEQUENCE</scope>
    <source>
        <strain evidence="1">Expedition CK06-06</strain>
    </source>
</reference>
<protein>
    <submittedName>
        <fullName evidence="1">Uncharacterized protein</fullName>
    </submittedName>
</protein>
<sequence>APRNLLTQVMSKKAFFKLSTKQGKMNLEEIY</sequence>
<dbReference type="AlphaFoldDB" id="X1BZD1"/>
<accession>X1BZD1</accession>
<evidence type="ECO:0000313" key="1">
    <source>
        <dbReference type="EMBL" id="GAH01216.1"/>
    </source>
</evidence>
<comment type="caution">
    <text evidence="1">The sequence shown here is derived from an EMBL/GenBank/DDBJ whole genome shotgun (WGS) entry which is preliminary data.</text>
</comment>